<dbReference type="Pfam" id="PF03134">
    <property type="entry name" value="TB2_DP1_HVA22"/>
    <property type="match status" value="1"/>
</dbReference>
<protein>
    <submittedName>
        <fullName evidence="5">Zinc finger protein</fullName>
    </submittedName>
</protein>
<feature type="domain" description="U1-type" evidence="4">
    <location>
        <begin position="498"/>
        <end position="532"/>
    </location>
</feature>
<dbReference type="AlphaFoldDB" id="A0A200PNH6"/>
<feature type="transmembrane region" description="Helical" evidence="2">
    <location>
        <begin position="47"/>
        <end position="67"/>
    </location>
</feature>
<evidence type="ECO:0000256" key="1">
    <source>
        <dbReference type="SAM" id="MobiDB-lite"/>
    </source>
</evidence>
<evidence type="ECO:0000313" key="5">
    <source>
        <dbReference type="EMBL" id="OUZ99761.1"/>
    </source>
</evidence>
<keyword evidence="2" id="KW-1133">Transmembrane helix</keyword>
<evidence type="ECO:0000259" key="4">
    <source>
        <dbReference type="SMART" id="SM00451"/>
    </source>
</evidence>
<feature type="domain" description="U1-type" evidence="4">
    <location>
        <begin position="388"/>
        <end position="422"/>
    </location>
</feature>
<organism evidence="5 6">
    <name type="scientific">Macleaya cordata</name>
    <name type="common">Five-seeded plume-poppy</name>
    <name type="synonym">Bocconia cordata</name>
    <dbReference type="NCBI Taxonomy" id="56857"/>
    <lineage>
        <taxon>Eukaryota</taxon>
        <taxon>Viridiplantae</taxon>
        <taxon>Streptophyta</taxon>
        <taxon>Embryophyta</taxon>
        <taxon>Tracheophyta</taxon>
        <taxon>Spermatophyta</taxon>
        <taxon>Magnoliopsida</taxon>
        <taxon>Ranunculales</taxon>
        <taxon>Papaveraceae</taxon>
        <taxon>Papaveroideae</taxon>
        <taxon>Macleaya</taxon>
    </lineage>
</organism>
<feature type="domain" description="C2H2-type" evidence="3">
    <location>
        <begin position="501"/>
        <end position="525"/>
    </location>
</feature>
<feature type="transmembrane region" description="Helical" evidence="2">
    <location>
        <begin position="16"/>
        <end position="35"/>
    </location>
</feature>
<dbReference type="PANTHER" id="PTHR47487:SF8">
    <property type="entry name" value="OS08G0270900 PROTEIN"/>
    <property type="match status" value="1"/>
</dbReference>
<dbReference type="OrthoDB" id="10009287at2759"/>
<proteinExistence type="predicted"/>
<dbReference type="SUPFAM" id="SSF57667">
    <property type="entry name" value="beta-beta-alpha zinc fingers"/>
    <property type="match status" value="2"/>
</dbReference>
<dbReference type="InterPro" id="IPR036236">
    <property type="entry name" value="Znf_C2H2_sf"/>
</dbReference>
<dbReference type="EMBL" id="MVGT01004390">
    <property type="protein sequence ID" value="OUZ99761.1"/>
    <property type="molecule type" value="Genomic_DNA"/>
</dbReference>
<dbReference type="Gene3D" id="3.30.160.60">
    <property type="entry name" value="Classic Zinc Finger"/>
    <property type="match status" value="2"/>
</dbReference>
<feature type="compositionally biased region" description="Basic and acidic residues" evidence="1">
    <location>
        <begin position="348"/>
        <end position="363"/>
    </location>
</feature>
<dbReference type="InterPro" id="IPR013087">
    <property type="entry name" value="Znf_C2H2_type"/>
</dbReference>
<evidence type="ECO:0000313" key="6">
    <source>
        <dbReference type="Proteomes" id="UP000195402"/>
    </source>
</evidence>
<keyword evidence="2" id="KW-0812">Transmembrane</keyword>
<dbReference type="GO" id="GO:0003676">
    <property type="term" value="F:nucleic acid binding"/>
    <property type="evidence" value="ECO:0007669"/>
    <property type="project" value="InterPro"/>
</dbReference>
<dbReference type="InterPro" id="IPR003604">
    <property type="entry name" value="Matrin/U1-like-C_Znf_C2H2"/>
</dbReference>
<dbReference type="SMART" id="SM00355">
    <property type="entry name" value="ZnF_C2H2"/>
    <property type="match status" value="2"/>
</dbReference>
<sequence length="540" mass="59304">MGLIVLLNSLVESFDICAWTVITLVYPLYVSIRAIEGNSNVHNRKFLIYWVLYALIMLFEVTSAKLIEWIPLWSYIKLITVCWLVVPHFDGAVYAYEYIVRPCISVEPQKLVYWFKLRREEFLLHQKDDFLLLAQRYIKENGSEALEKLIIEKSMCNCMETSCRAERNAVETVDEEVAAATPEKVTAFLPDSSNGVAKNVNKQKRLYPISCEINAVETADPSSCGINAVETADKEVAAATPEAVTAFLPDSSSGVAKNVNKVKHTEPNLTRTEHKAVQATIDKRVIELAAAAIAAGGNDGVPALKGSTHGIAAGEKDGVLVPEGSKHDIAAGKKDGVLAPKGSTHDIAAGKKDGVLAPEGSKHDIAAGKKDGVLAPEGSTHDHPNKGQKEWTCALCLVSTTNEANLKDHFQGKKHKAKEEEFRAKNTANKNRNNVALNINTDQKPNQPKKIEPKNKATIFTLPIPKPVKKQQVGYKVAGVDQGAKNLQKNPVLDHDQNEQLWCDLCNLMCNSKSMMRSHLFGKKHLAQCRINEGVVVGSE</sequence>
<evidence type="ECO:0000256" key="2">
    <source>
        <dbReference type="SAM" id="Phobius"/>
    </source>
</evidence>
<dbReference type="SMART" id="SM00451">
    <property type="entry name" value="ZnF_U1"/>
    <property type="match status" value="2"/>
</dbReference>
<dbReference type="InterPro" id="IPR004345">
    <property type="entry name" value="TB2_DP1_HVA22"/>
</dbReference>
<dbReference type="OMA" id="ITEKWEV"/>
<feature type="region of interest" description="Disordered" evidence="1">
    <location>
        <begin position="331"/>
        <end position="363"/>
    </location>
</feature>
<dbReference type="Pfam" id="PF12874">
    <property type="entry name" value="zf-met"/>
    <property type="match status" value="2"/>
</dbReference>
<dbReference type="InParanoid" id="A0A200PNH6"/>
<gene>
    <name evidence="5" type="ORF">BVC80_9065g33</name>
</gene>
<name>A0A200PNH6_MACCD</name>
<dbReference type="Proteomes" id="UP000195402">
    <property type="component" value="Unassembled WGS sequence"/>
</dbReference>
<comment type="caution">
    <text evidence="5">The sequence shown here is derived from an EMBL/GenBank/DDBJ whole genome shotgun (WGS) entry which is preliminary data.</text>
</comment>
<keyword evidence="2" id="KW-0472">Membrane</keyword>
<evidence type="ECO:0000259" key="3">
    <source>
        <dbReference type="SMART" id="SM00355"/>
    </source>
</evidence>
<feature type="domain" description="C2H2-type" evidence="3">
    <location>
        <begin position="391"/>
        <end position="415"/>
    </location>
</feature>
<accession>A0A200PNH6</accession>
<reference evidence="5 6" key="1">
    <citation type="journal article" date="2017" name="Mol. Plant">
        <title>The Genome of Medicinal Plant Macleaya cordata Provides New Insights into Benzylisoquinoline Alkaloids Metabolism.</title>
        <authorList>
            <person name="Liu X."/>
            <person name="Liu Y."/>
            <person name="Huang P."/>
            <person name="Ma Y."/>
            <person name="Qing Z."/>
            <person name="Tang Q."/>
            <person name="Cao H."/>
            <person name="Cheng P."/>
            <person name="Zheng Y."/>
            <person name="Yuan Z."/>
            <person name="Zhou Y."/>
            <person name="Liu J."/>
            <person name="Tang Z."/>
            <person name="Zhuo Y."/>
            <person name="Zhang Y."/>
            <person name="Yu L."/>
            <person name="Huang J."/>
            <person name="Yang P."/>
            <person name="Peng Q."/>
            <person name="Zhang J."/>
            <person name="Jiang W."/>
            <person name="Zhang Z."/>
            <person name="Lin K."/>
            <person name="Ro D.K."/>
            <person name="Chen X."/>
            <person name="Xiong X."/>
            <person name="Shang Y."/>
            <person name="Huang S."/>
            <person name="Zeng J."/>
        </authorList>
    </citation>
    <scope>NUCLEOTIDE SEQUENCE [LARGE SCALE GENOMIC DNA]</scope>
    <source>
        <strain evidence="6">cv. BLH2017</strain>
        <tissue evidence="5">Root</tissue>
    </source>
</reference>
<dbReference type="GO" id="GO:0008270">
    <property type="term" value="F:zinc ion binding"/>
    <property type="evidence" value="ECO:0007669"/>
    <property type="project" value="InterPro"/>
</dbReference>
<keyword evidence="6" id="KW-1185">Reference proteome</keyword>
<dbReference type="PANTHER" id="PTHR47487">
    <property type="entry name" value="OS06G0651300 PROTEIN-RELATED"/>
    <property type="match status" value="1"/>
</dbReference>